<dbReference type="InterPro" id="IPR010572">
    <property type="entry name" value="Tail_dom"/>
</dbReference>
<accession>A0ABU6PAY3</accession>
<dbReference type="InterPro" id="IPR030392">
    <property type="entry name" value="S74_ICA"/>
</dbReference>
<gene>
    <name evidence="3" type="ORF">P9485_11450</name>
</gene>
<evidence type="ECO:0000313" key="3">
    <source>
        <dbReference type="EMBL" id="MED4678474.1"/>
    </source>
</evidence>
<evidence type="ECO:0000313" key="4">
    <source>
        <dbReference type="Proteomes" id="UP001336122"/>
    </source>
</evidence>
<comment type="caution">
    <text evidence="3">The sequence shown here is derived from an EMBL/GenBank/DDBJ whole genome shotgun (WGS) entry which is preliminary data.</text>
</comment>
<dbReference type="InterPro" id="IPR007119">
    <property type="entry name" value="Phage_tail_spike_N"/>
</dbReference>
<evidence type="ECO:0000259" key="2">
    <source>
        <dbReference type="PROSITE" id="PS51688"/>
    </source>
</evidence>
<feature type="domain" description="Peptidase S74" evidence="2">
    <location>
        <begin position="683"/>
        <end position="782"/>
    </location>
</feature>
<reference evidence="3 4" key="1">
    <citation type="submission" date="2023-03" db="EMBL/GenBank/DDBJ databases">
        <title>Bacillus Genome Sequencing.</title>
        <authorList>
            <person name="Dunlap C."/>
        </authorList>
    </citation>
    <scope>NUCLEOTIDE SEQUENCE [LARGE SCALE GENOMIC DNA]</scope>
    <source>
        <strain evidence="3 4">NRS-319</strain>
    </source>
</reference>
<dbReference type="PROSITE" id="PS51688">
    <property type="entry name" value="ICA"/>
    <property type="match status" value="1"/>
</dbReference>
<dbReference type="EMBL" id="JARTIK010000004">
    <property type="protein sequence ID" value="MED4678474.1"/>
    <property type="molecule type" value="Genomic_DNA"/>
</dbReference>
<evidence type="ECO:0000256" key="1">
    <source>
        <dbReference type="SAM" id="MobiDB-lite"/>
    </source>
</evidence>
<dbReference type="NCBIfam" id="TIGR01665">
    <property type="entry name" value="put_anti_recept"/>
    <property type="match status" value="1"/>
</dbReference>
<proteinExistence type="predicted"/>
<name>A0ABU6PAY3_9BACI</name>
<keyword evidence="4" id="KW-1185">Reference proteome</keyword>
<sequence length="811" mass="91865">MSNITLYKPDETDFTHNGIGILDKNIYNATVEEELNGLFSFTFSYPLFAPYGVDIDGMSIVKVPTPDGDQLFRVVNPKPSMGELTVQCYHIFYDLTENLIEDIFIQTTNGNAAMSRLSTGCQYKHPFTFYSDIPTIASARIVRKNPVEAMLDTSLDNSFINRWGGELKRDNFDVKMLKSRGMDRGVVIQHKKDLLGYEGDVDWKSPITKIMPQGFDGLFLPEKYVNSPLINKYPHPKIRVVEFKDIKAAIGENANDDDAVPLEEAYRLLRRAAYDMFEVQKVDQPKATYKVEFQELSQTEEYKDYAILQRIYMGDIVTVKHVEDNIDIQAKVISYKYDPIKKEYINLTIGNFKENFTGMSGKVDQMHDELKDIPDSILDAAKEHATNLINSGFGGHVRVYPDRILIMDTKSEMTASKVWQWNINGLGYSPWGVDGPYETAITYDGRIVADFITAGTLTGNLIKGGEISGTTLRSDDTKNYVSISKQFMRIMENNITRMFLGYYKNSRNELQPTLLLGGDNDDTASQGALALYQYSNIYPKGAGIGITRGYVGGSNTDLYFPSVIKFGQNGDLSLKAEEYLQLESQLSYMNLKAGTDFSAKAKNDFIAESTNGNMHFTAGQRFYYHKNGTRILSIDTSSGGDTDLIMQYCMLRNSNYENGYLQVKSGTGSFYGGVIAADFKVSSQAKYKTNIRDIKFDVLEKVMDWDIKQYNLKLDMPKLYEMRMDRKEGENTLTTNDIPTHYGIVIPTESEETGVGLYGMLSQVTKAFQEYVTKTDARLEELEPLKLKGNVKRRGRTKRTRRPNRHVKSKL</sequence>
<feature type="region of interest" description="Disordered" evidence="1">
    <location>
        <begin position="791"/>
        <end position="811"/>
    </location>
</feature>
<dbReference type="RefSeq" id="WP_098800243.1">
    <property type="nucleotide sequence ID" value="NZ_JARTIK010000004.1"/>
</dbReference>
<organism evidence="3 4">
    <name type="scientific">Bacillus nitratireducens</name>
    <dbReference type="NCBI Taxonomy" id="2026193"/>
    <lineage>
        <taxon>Bacteria</taxon>
        <taxon>Bacillati</taxon>
        <taxon>Bacillota</taxon>
        <taxon>Bacilli</taxon>
        <taxon>Bacillales</taxon>
        <taxon>Bacillaceae</taxon>
        <taxon>Bacillus</taxon>
        <taxon>Bacillus cereus group</taxon>
    </lineage>
</organism>
<protein>
    <submittedName>
        <fullName evidence="3">Phage tail spike protein</fullName>
    </submittedName>
</protein>
<dbReference type="Proteomes" id="UP001336122">
    <property type="component" value="Unassembled WGS sequence"/>
</dbReference>
<dbReference type="Pfam" id="PF06605">
    <property type="entry name" value="Prophage_tail"/>
    <property type="match status" value="1"/>
</dbReference>